<keyword evidence="9" id="KW-0482">Metalloprotease</keyword>
<dbReference type="GO" id="GO:0008270">
    <property type="term" value="F:zinc ion binding"/>
    <property type="evidence" value="ECO:0007669"/>
    <property type="project" value="InterPro"/>
</dbReference>
<keyword evidence="5" id="KW-0479">Metal-binding</keyword>
<dbReference type="OrthoDB" id="3626597at2759"/>
<keyword evidence="8" id="KW-0862">Zinc</keyword>
<dbReference type="FunFam" id="3.40.630.10:FF:000056">
    <property type="entry name" value="Zinc carboxypeptidase"/>
    <property type="match status" value="1"/>
</dbReference>
<feature type="domain" description="Peptidase M14" evidence="13">
    <location>
        <begin position="130"/>
        <end position="426"/>
    </location>
</feature>
<evidence type="ECO:0000256" key="4">
    <source>
        <dbReference type="ARBA" id="ARBA00022670"/>
    </source>
</evidence>
<dbReference type="SMART" id="SM00631">
    <property type="entry name" value="Zn_pept"/>
    <property type="match status" value="1"/>
</dbReference>
<dbReference type="InterPro" id="IPR036990">
    <property type="entry name" value="M14A-like_propep"/>
</dbReference>
<keyword evidence="4" id="KW-0645">Protease</keyword>
<comment type="cofactor">
    <cofactor evidence="1">
        <name>Zn(2+)</name>
        <dbReference type="ChEBI" id="CHEBI:29105"/>
    </cofactor>
</comment>
<evidence type="ECO:0000256" key="9">
    <source>
        <dbReference type="ARBA" id="ARBA00023049"/>
    </source>
</evidence>
<dbReference type="PANTHER" id="PTHR11705">
    <property type="entry name" value="PROTEASE FAMILY M14 CARBOXYPEPTIDASE A,B"/>
    <property type="match status" value="1"/>
</dbReference>
<dbReference type="Gene3D" id="3.30.70.340">
    <property type="entry name" value="Metallocarboxypeptidase-like"/>
    <property type="match status" value="1"/>
</dbReference>
<keyword evidence="14" id="KW-1185">Reference proteome</keyword>
<keyword evidence="10" id="KW-1015">Disulfide bond</keyword>
<dbReference type="PANTHER" id="PTHR11705:SF91">
    <property type="entry name" value="FI01817P-RELATED"/>
    <property type="match status" value="1"/>
</dbReference>
<dbReference type="PROSITE" id="PS52035">
    <property type="entry name" value="PEPTIDASE_M14"/>
    <property type="match status" value="1"/>
</dbReference>
<dbReference type="GO" id="GO:0006508">
    <property type="term" value="P:proteolysis"/>
    <property type="evidence" value="ECO:0007669"/>
    <property type="project" value="UniProtKB-KW"/>
</dbReference>
<dbReference type="InterPro" id="IPR000834">
    <property type="entry name" value="Peptidase_M14"/>
</dbReference>
<evidence type="ECO:0000256" key="11">
    <source>
        <dbReference type="PROSITE-ProRule" id="PRU01379"/>
    </source>
</evidence>
<name>A0A1S3IS57_LINAN</name>
<evidence type="ECO:0000256" key="7">
    <source>
        <dbReference type="ARBA" id="ARBA00022801"/>
    </source>
</evidence>
<dbReference type="KEGG" id="lak:106166930"/>
<dbReference type="PROSITE" id="PS51257">
    <property type="entry name" value="PROKAR_LIPOPROTEIN"/>
    <property type="match status" value="1"/>
</dbReference>
<evidence type="ECO:0000313" key="15">
    <source>
        <dbReference type="RefSeq" id="XP_013401045.1"/>
    </source>
</evidence>
<dbReference type="FunCoup" id="A0A1S3IS57">
    <property type="interactions" value="47"/>
</dbReference>
<dbReference type="Proteomes" id="UP000085678">
    <property type="component" value="Unplaced"/>
</dbReference>
<dbReference type="SUPFAM" id="SSF54897">
    <property type="entry name" value="Protease propeptides/inhibitors"/>
    <property type="match status" value="1"/>
</dbReference>
<evidence type="ECO:0000259" key="13">
    <source>
        <dbReference type="PROSITE" id="PS52035"/>
    </source>
</evidence>
<dbReference type="Pfam" id="PF02244">
    <property type="entry name" value="Propep_M14"/>
    <property type="match status" value="1"/>
</dbReference>
<evidence type="ECO:0000256" key="10">
    <source>
        <dbReference type="ARBA" id="ARBA00023157"/>
    </source>
</evidence>
<evidence type="ECO:0000256" key="5">
    <source>
        <dbReference type="ARBA" id="ARBA00022723"/>
    </source>
</evidence>
<dbReference type="InParanoid" id="A0A1S3IS57"/>
<dbReference type="InterPro" id="IPR003146">
    <property type="entry name" value="M14A_act_pep"/>
</dbReference>
<dbReference type="GO" id="GO:0004181">
    <property type="term" value="F:metallocarboxypeptidase activity"/>
    <property type="evidence" value="ECO:0007669"/>
    <property type="project" value="InterPro"/>
</dbReference>
<dbReference type="AlphaFoldDB" id="A0A1S3IS57"/>
<dbReference type="SUPFAM" id="SSF53187">
    <property type="entry name" value="Zn-dependent exopeptidases"/>
    <property type="match status" value="1"/>
</dbReference>
<dbReference type="PRINTS" id="PR00765">
    <property type="entry name" value="CRBOXYPTASEA"/>
</dbReference>
<reference evidence="15" key="1">
    <citation type="submission" date="2025-08" db="UniProtKB">
        <authorList>
            <consortium name="RefSeq"/>
        </authorList>
    </citation>
    <scope>IDENTIFICATION</scope>
    <source>
        <tissue evidence="15">Gonads</tissue>
    </source>
</reference>
<feature type="active site" description="Proton donor/acceptor" evidence="11">
    <location>
        <position position="392"/>
    </location>
</feature>
<dbReference type="CDD" id="cd03860">
    <property type="entry name" value="M14_CP_A-B_like"/>
    <property type="match status" value="1"/>
</dbReference>
<dbReference type="GeneID" id="106166930"/>
<feature type="signal peptide" evidence="12">
    <location>
        <begin position="1"/>
        <end position="22"/>
    </location>
</feature>
<organism evidence="14 15">
    <name type="scientific">Lingula anatina</name>
    <name type="common">Brachiopod</name>
    <name type="synonym">Lingula unguis</name>
    <dbReference type="NCBI Taxonomy" id="7574"/>
    <lineage>
        <taxon>Eukaryota</taxon>
        <taxon>Metazoa</taxon>
        <taxon>Spiralia</taxon>
        <taxon>Lophotrochozoa</taxon>
        <taxon>Brachiopoda</taxon>
        <taxon>Linguliformea</taxon>
        <taxon>Lingulata</taxon>
        <taxon>Lingulida</taxon>
        <taxon>Linguloidea</taxon>
        <taxon>Lingulidae</taxon>
        <taxon>Lingula</taxon>
    </lineage>
</organism>
<dbReference type="RefSeq" id="XP_013401045.1">
    <property type="nucleotide sequence ID" value="XM_013545591.1"/>
</dbReference>
<gene>
    <name evidence="15" type="primary">LOC106166930</name>
</gene>
<dbReference type="Gene3D" id="3.40.630.10">
    <property type="entry name" value="Zn peptidases"/>
    <property type="match status" value="1"/>
</dbReference>
<evidence type="ECO:0000256" key="6">
    <source>
        <dbReference type="ARBA" id="ARBA00022729"/>
    </source>
</evidence>
<keyword evidence="6 12" id="KW-0732">Signal</keyword>
<accession>A0A1S3IS57</accession>
<evidence type="ECO:0000256" key="12">
    <source>
        <dbReference type="SAM" id="SignalP"/>
    </source>
</evidence>
<evidence type="ECO:0000256" key="3">
    <source>
        <dbReference type="ARBA" id="ARBA00022645"/>
    </source>
</evidence>
<protein>
    <submittedName>
        <fullName evidence="15">Carboxypeptidase B-like</fullName>
    </submittedName>
</protein>
<sequence>MTIMKANCIFTSLFVLLLGCESLGRIPERVRYDGHQVIRVTPHTDEQVRALRLLKDNVFVNKVDFWRPPTGVNRAVDIQIPPDYIKVLKGALNALDFKPEVIIKDLQAKIEDELLYNLKQNATDEFDYGKYHSLDEVEEWLKSLQETYPKLVTLIPLGKSFEGRMINAIKISSEHSTGKLSFWMDGGIHAREWISPATVIYMTGQLLSQYGSDPDVTELVNVIDWYLLPVFNVDGYVYTWEKDRMWRKTRSTHPGTSCVGVDPNRNWDWHWCEAGASRNPCSDSYCGPKAFSEVELQHVTNFLAAHNDTLKCYINFHSYSELWMTPWGYTHTLPPDYQLQNKVAAAAVEALASINGVKYEHGSIANIIYPASGSSADWTYGDLGIKLSYGVELRDKGRHGFILPTDQIIPSGKETFAAVKSIGKFIINNPV</sequence>
<feature type="chain" id="PRO_5010193444" evidence="12">
    <location>
        <begin position="23"/>
        <end position="431"/>
    </location>
</feature>
<evidence type="ECO:0000256" key="2">
    <source>
        <dbReference type="ARBA" id="ARBA00005988"/>
    </source>
</evidence>
<proteinExistence type="inferred from homology"/>
<keyword evidence="7" id="KW-0378">Hydrolase</keyword>
<evidence type="ECO:0000256" key="8">
    <source>
        <dbReference type="ARBA" id="ARBA00022833"/>
    </source>
</evidence>
<evidence type="ECO:0000313" key="14">
    <source>
        <dbReference type="Proteomes" id="UP000085678"/>
    </source>
</evidence>
<dbReference type="Pfam" id="PF00246">
    <property type="entry name" value="Peptidase_M14"/>
    <property type="match status" value="1"/>
</dbReference>
<dbReference type="GO" id="GO:0005615">
    <property type="term" value="C:extracellular space"/>
    <property type="evidence" value="ECO:0007669"/>
    <property type="project" value="TreeGrafter"/>
</dbReference>
<evidence type="ECO:0000256" key="1">
    <source>
        <dbReference type="ARBA" id="ARBA00001947"/>
    </source>
</evidence>
<dbReference type="FunFam" id="3.30.70.340:FF:000002">
    <property type="entry name" value="Carboxypeptidase A"/>
    <property type="match status" value="1"/>
</dbReference>
<keyword evidence="3" id="KW-0121">Carboxypeptidase</keyword>
<comment type="similarity">
    <text evidence="2 11">Belongs to the peptidase M14 family.</text>
</comment>